<dbReference type="PANTHER" id="PTHR10773">
    <property type="entry name" value="DNA-DIRECTED RNA POLYMERASES I, II, AND III SUBUNIT RPABC2"/>
    <property type="match status" value="1"/>
</dbReference>
<protein>
    <submittedName>
        <fullName evidence="1">(apollo) hypothetical protein</fullName>
    </submittedName>
</protein>
<accession>A0A8S3Y458</accession>
<organism evidence="1 2">
    <name type="scientific">Parnassius apollo</name>
    <name type="common">Apollo butterfly</name>
    <name type="synonym">Papilio apollo</name>
    <dbReference type="NCBI Taxonomy" id="110799"/>
    <lineage>
        <taxon>Eukaryota</taxon>
        <taxon>Metazoa</taxon>
        <taxon>Ecdysozoa</taxon>
        <taxon>Arthropoda</taxon>
        <taxon>Hexapoda</taxon>
        <taxon>Insecta</taxon>
        <taxon>Pterygota</taxon>
        <taxon>Neoptera</taxon>
        <taxon>Endopterygota</taxon>
        <taxon>Lepidoptera</taxon>
        <taxon>Glossata</taxon>
        <taxon>Ditrysia</taxon>
        <taxon>Papilionoidea</taxon>
        <taxon>Papilionidae</taxon>
        <taxon>Parnassiinae</taxon>
        <taxon>Parnassini</taxon>
        <taxon>Parnassius</taxon>
        <taxon>Parnassius</taxon>
    </lineage>
</organism>
<evidence type="ECO:0000313" key="2">
    <source>
        <dbReference type="Proteomes" id="UP000691718"/>
    </source>
</evidence>
<evidence type="ECO:0000313" key="1">
    <source>
        <dbReference type="EMBL" id="CAG5048725.1"/>
    </source>
</evidence>
<proteinExistence type="predicted"/>
<keyword evidence="2" id="KW-1185">Reference proteome</keyword>
<dbReference type="AlphaFoldDB" id="A0A8S3Y458"/>
<reference evidence="1" key="1">
    <citation type="submission" date="2021-04" db="EMBL/GenBank/DDBJ databases">
        <authorList>
            <person name="Tunstrom K."/>
        </authorList>
    </citation>
    <scope>NUCLEOTIDE SEQUENCE</scope>
</reference>
<comment type="caution">
    <text evidence="1">The sequence shown here is derived from an EMBL/GenBank/DDBJ whole genome shotgun (WGS) entry which is preliminary data.</text>
</comment>
<dbReference type="OrthoDB" id="6932129at2759"/>
<name>A0A8S3Y458_PARAO</name>
<gene>
    <name evidence="1" type="ORF">PAPOLLO_LOCUS24259</name>
</gene>
<dbReference type="Proteomes" id="UP000691718">
    <property type="component" value="Unassembled WGS sequence"/>
</dbReference>
<sequence length="135" mass="15914">MDSFFDSLPIMESHYCRAKTQKKYLLPEWKTKQSLYKFYQDDRCKSRDVRPLSIATFYEAFDAKNLGLYFPRKDQCKKCSLFKVGNLSAEEYSEHQQKKEEARIEKDKDKNEGKIVFTVDMQAVVMTPKSKLSSL</sequence>
<dbReference type="PANTHER" id="PTHR10773:SF19">
    <property type="match status" value="1"/>
</dbReference>
<dbReference type="EMBL" id="CAJQZP010001468">
    <property type="protein sequence ID" value="CAG5048725.1"/>
    <property type="molecule type" value="Genomic_DNA"/>
</dbReference>